<dbReference type="GO" id="GO:0005524">
    <property type="term" value="F:ATP binding"/>
    <property type="evidence" value="ECO:0007669"/>
    <property type="project" value="UniProtKB-KW"/>
</dbReference>
<dbReference type="SUPFAM" id="SSF52540">
    <property type="entry name" value="P-loop containing nucleoside triphosphate hydrolases"/>
    <property type="match status" value="1"/>
</dbReference>
<dbReference type="Proteomes" id="UP000029995">
    <property type="component" value="Unassembled WGS sequence"/>
</dbReference>
<accession>A0A0A0D9D1</accession>
<dbReference type="PANTHER" id="PTHR43499">
    <property type="entry name" value="ABC TRANSPORTER I FAMILY MEMBER 1"/>
    <property type="match status" value="1"/>
</dbReference>
<dbReference type="InterPro" id="IPR027417">
    <property type="entry name" value="P-loop_NTPase"/>
</dbReference>
<proteinExistence type="predicted"/>
<comment type="caution">
    <text evidence="8">The sequence shown here is derived from an EMBL/GenBank/DDBJ whole genome shotgun (WGS) entry which is preliminary data.</text>
</comment>
<dbReference type="Gene3D" id="3.40.50.300">
    <property type="entry name" value="P-loop containing nucleotide triphosphate hydrolases"/>
    <property type="match status" value="1"/>
</dbReference>
<keyword evidence="2" id="KW-0547">Nucleotide-binding</keyword>
<dbReference type="InterPro" id="IPR005895">
    <property type="entry name" value="ABC_transptr_haem_export_CcmA"/>
</dbReference>
<dbReference type="OrthoDB" id="9800654at2"/>
<reference evidence="8 9" key="1">
    <citation type="submission" date="2014-01" db="EMBL/GenBank/DDBJ databases">
        <title>Genome sequence determination for a cystic fibrosis isolate, Inquilinus limosus.</title>
        <authorList>
            <person name="Pino M."/>
            <person name="Di Conza J."/>
            <person name="Gutkind G."/>
        </authorList>
    </citation>
    <scope>NUCLEOTIDE SEQUENCE [LARGE SCALE GENOMIC DNA]</scope>
    <source>
        <strain evidence="8 9">MP06</strain>
    </source>
</reference>
<evidence type="ECO:0000256" key="2">
    <source>
        <dbReference type="ARBA" id="ARBA00022741"/>
    </source>
</evidence>
<evidence type="ECO:0000256" key="1">
    <source>
        <dbReference type="ARBA" id="ARBA00022448"/>
    </source>
</evidence>
<dbReference type="AlphaFoldDB" id="A0A0A0D9D1"/>
<protein>
    <submittedName>
        <fullName evidence="8">Cytochrome C biogenesis protein CcmA</fullName>
    </submittedName>
</protein>
<dbReference type="InterPro" id="IPR003439">
    <property type="entry name" value="ABC_transporter-like_ATP-bd"/>
</dbReference>
<organism evidence="8 9">
    <name type="scientific">Inquilinus limosus MP06</name>
    <dbReference type="NCBI Taxonomy" id="1398085"/>
    <lineage>
        <taxon>Bacteria</taxon>
        <taxon>Pseudomonadati</taxon>
        <taxon>Pseudomonadota</taxon>
        <taxon>Alphaproteobacteria</taxon>
        <taxon>Rhodospirillales</taxon>
        <taxon>Rhodospirillaceae</taxon>
        <taxon>Inquilinus</taxon>
    </lineage>
</organism>
<keyword evidence="4" id="KW-0067">ATP-binding</keyword>
<dbReference type="Pfam" id="PF00005">
    <property type="entry name" value="ABC_tran"/>
    <property type="match status" value="1"/>
</dbReference>
<keyword evidence="3" id="KW-0201">Cytochrome c-type biogenesis</keyword>
<evidence type="ECO:0000313" key="8">
    <source>
        <dbReference type="EMBL" id="KGM33582.1"/>
    </source>
</evidence>
<keyword evidence="5" id="KW-1278">Translocase</keyword>
<dbReference type="GO" id="GO:0016887">
    <property type="term" value="F:ATP hydrolysis activity"/>
    <property type="evidence" value="ECO:0007669"/>
    <property type="project" value="InterPro"/>
</dbReference>
<evidence type="ECO:0000256" key="5">
    <source>
        <dbReference type="ARBA" id="ARBA00022967"/>
    </source>
</evidence>
<feature type="domain" description="ABC transporter" evidence="7">
    <location>
        <begin position="28"/>
        <end position="73"/>
    </location>
</feature>
<evidence type="ECO:0000313" key="9">
    <source>
        <dbReference type="Proteomes" id="UP000029995"/>
    </source>
</evidence>
<evidence type="ECO:0000256" key="6">
    <source>
        <dbReference type="ARBA" id="ARBA00023136"/>
    </source>
</evidence>
<dbReference type="GO" id="GO:0022857">
    <property type="term" value="F:transmembrane transporter activity"/>
    <property type="evidence" value="ECO:0007669"/>
    <property type="project" value="InterPro"/>
</dbReference>
<keyword evidence="1" id="KW-0813">Transport</keyword>
<evidence type="ECO:0000256" key="3">
    <source>
        <dbReference type="ARBA" id="ARBA00022748"/>
    </source>
</evidence>
<gene>
    <name evidence="8" type="ORF">P409_15060</name>
</gene>
<dbReference type="EMBL" id="JANX01000168">
    <property type="protein sequence ID" value="KGM33582.1"/>
    <property type="molecule type" value="Genomic_DNA"/>
</dbReference>
<evidence type="ECO:0000259" key="7">
    <source>
        <dbReference type="Pfam" id="PF00005"/>
    </source>
</evidence>
<name>A0A0A0D9D1_9PROT</name>
<dbReference type="PANTHER" id="PTHR43499:SF1">
    <property type="entry name" value="ABC TRANSPORTER I FAMILY MEMBER 1"/>
    <property type="match status" value="1"/>
</dbReference>
<sequence>MTAATQPEPLLTADGLACLRGGRLVFAGLSFRLEAGEALVLTGPNGSGKSSLLRLVAGLVPAFAGTLGWTGAPGSIAYLGHQDAVKSALTV</sequence>
<dbReference type="RefSeq" id="WP_034838311.1">
    <property type="nucleotide sequence ID" value="NZ_JANX01000168.1"/>
</dbReference>
<dbReference type="GO" id="GO:0017004">
    <property type="term" value="P:cytochrome complex assembly"/>
    <property type="evidence" value="ECO:0007669"/>
    <property type="project" value="UniProtKB-KW"/>
</dbReference>
<evidence type="ECO:0000256" key="4">
    <source>
        <dbReference type="ARBA" id="ARBA00022840"/>
    </source>
</evidence>
<keyword evidence="6" id="KW-0472">Membrane</keyword>
<feature type="non-terminal residue" evidence="8">
    <location>
        <position position="91"/>
    </location>
</feature>